<keyword evidence="4" id="KW-1185">Reference proteome</keyword>
<dbReference type="Gene3D" id="1.25.40.570">
    <property type="match status" value="1"/>
</dbReference>
<sequence>MSDEDDFMPSCDEDDFDFGDEDDMMSQTSEGESHSENRYYTGKNYRADEPQRAEREFQSVIDSDGKSEWAAKSAKQLFKMSINQGMELDRIEKYYRQFLSTVLSAETSRADREKSFNSMLDFILSTNPENKLELHQIALNALADHPPESRLVCRAQLNLARLLLDRKQYDSALNLVNLTMISPDVEGSASWKLPLLIELYALHISLALVLGTGEEAEYYERASELKLHMTHPRISAVIRECGGLLAIRSEQWNEARDLMLVSFKSYDEAGRPERFRALRYYVLACIMTGSKLNPFDSQETKAYHEFEEVSELVSLVDAFFRFDPKSFKSTVKQFEIDAKDDATMSWLINKVQKSFDYQVLAHILEPFSRVSYRYLADAAQLDIKEIPELVTQLILDQVITDARLDDVNGIVILSAQPFVVEIPQVSNLPLPSRYSDQNKATARQREMESILTGRERVAQRHRDPYDVNDVLTQLVKATAQTQLAIGRPL</sequence>
<organism evidence="3 4">
    <name type="scientific">Wickerhamiella sorbophila</name>
    <dbReference type="NCBI Taxonomy" id="45607"/>
    <lineage>
        <taxon>Eukaryota</taxon>
        <taxon>Fungi</taxon>
        <taxon>Dikarya</taxon>
        <taxon>Ascomycota</taxon>
        <taxon>Saccharomycotina</taxon>
        <taxon>Dipodascomycetes</taxon>
        <taxon>Dipodascales</taxon>
        <taxon>Trichomonascaceae</taxon>
        <taxon>Wickerhamiella</taxon>
    </lineage>
</organism>
<reference evidence="3 4" key="1">
    <citation type="submission" date="2017-04" db="EMBL/GenBank/DDBJ databases">
        <title>Genome sequencing of [Candida] sorbophila.</title>
        <authorList>
            <person name="Ahn J.O."/>
        </authorList>
    </citation>
    <scope>NUCLEOTIDE SEQUENCE [LARGE SCALE GENOMIC DNA]</scope>
    <source>
        <strain evidence="3 4">DS02</strain>
    </source>
</reference>
<dbReference type="SUPFAM" id="SSF46785">
    <property type="entry name" value="Winged helix' DNA-binding domain"/>
    <property type="match status" value="1"/>
</dbReference>
<dbReference type="RefSeq" id="XP_024664182.1">
    <property type="nucleotide sequence ID" value="XM_024808414.1"/>
</dbReference>
<feature type="region of interest" description="Disordered" evidence="1">
    <location>
        <begin position="1"/>
        <end position="51"/>
    </location>
</feature>
<dbReference type="EMBL" id="NDIQ01000021">
    <property type="protein sequence ID" value="PRT54237.1"/>
    <property type="molecule type" value="Genomic_DNA"/>
</dbReference>
<evidence type="ECO:0000313" key="3">
    <source>
        <dbReference type="EMBL" id="PRT54237.1"/>
    </source>
</evidence>
<dbReference type="InterPro" id="IPR000717">
    <property type="entry name" value="PCI_dom"/>
</dbReference>
<dbReference type="GO" id="GO:0008541">
    <property type="term" value="C:proteasome regulatory particle, lid subcomplex"/>
    <property type="evidence" value="ECO:0007669"/>
    <property type="project" value="UniProtKB-ARBA"/>
</dbReference>
<proteinExistence type="predicted"/>
<feature type="domain" description="PCI" evidence="2">
    <location>
        <begin position="352"/>
        <end position="414"/>
    </location>
</feature>
<dbReference type="InterPro" id="IPR036390">
    <property type="entry name" value="WH_DNA-bd_sf"/>
</dbReference>
<evidence type="ECO:0000259" key="2">
    <source>
        <dbReference type="Pfam" id="PF01399"/>
    </source>
</evidence>
<dbReference type="OrthoDB" id="194139at2759"/>
<comment type="caution">
    <text evidence="3">The sequence shown here is derived from an EMBL/GenBank/DDBJ whole genome shotgun (WGS) entry which is preliminary data.</text>
</comment>
<name>A0A2T0FGZ0_9ASCO</name>
<evidence type="ECO:0000313" key="4">
    <source>
        <dbReference type="Proteomes" id="UP000238350"/>
    </source>
</evidence>
<dbReference type="Pfam" id="PF01399">
    <property type="entry name" value="PCI"/>
    <property type="match status" value="1"/>
</dbReference>
<dbReference type="Proteomes" id="UP000238350">
    <property type="component" value="Unassembled WGS sequence"/>
</dbReference>
<evidence type="ECO:0000256" key="1">
    <source>
        <dbReference type="SAM" id="MobiDB-lite"/>
    </source>
</evidence>
<dbReference type="SMART" id="SM00753">
    <property type="entry name" value="PAM"/>
    <property type="match status" value="1"/>
</dbReference>
<dbReference type="InterPro" id="IPR050871">
    <property type="entry name" value="26S_Proteasome/COP9_Components"/>
</dbReference>
<accession>A0A2T0FGZ0</accession>
<gene>
    <name evidence="3" type="ORF">B9G98_01857</name>
</gene>
<dbReference type="GeneID" id="36515605"/>
<protein>
    <submittedName>
        <fullName evidence="3">COP9 signalosome complex subunit 2</fullName>
    </submittedName>
</protein>
<dbReference type="PANTHER" id="PTHR10678">
    <property type="entry name" value="26S PROTEASOME NON-ATPASE REGULATORY SUBUNIT 11/COP9 SIGNALOSOME COMPLEX SUBUNIT 2"/>
    <property type="match status" value="1"/>
</dbReference>
<feature type="compositionally biased region" description="Acidic residues" evidence="1">
    <location>
        <begin position="1"/>
        <end position="24"/>
    </location>
</feature>
<dbReference type="AlphaFoldDB" id="A0A2T0FGZ0"/>
<dbReference type="STRING" id="45607.A0A2T0FGZ0"/>